<evidence type="ECO:0000313" key="3">
    <source>
        <dbReference type="Proteomes" id="UP001237642"/>
    </source>
</evidence>
<dbReference type="GO" id="GO:0005829">
    <property type="term" value="C:cytosol"/>
    <property type="evidence" value="ECO:0007669"/>
    <property type="project" value="TreeGrafter"/>
</dbReference>
<dbReference type="GO" id="GO:0043161">
    <property type="term" value="P:proteasome-mediated ubiquitin-dependent protein catabolic process"/>
    <property type="evidence" value="ECO:0007669"/>
    <property type="project" value="TreeGrafter"/>
</dbReference>
<gene>
    <name evidence="2" type="ORF">POM88_051789</name>
</gene>
<dbReference type="GO" id="GO:0031593">
    <property type="term" value="F:polyubiquitin modification-dependent protein binding"/>
    <property type="evidence" value="ECO:0007669"/>
    <property type="project" value="TreeGrafter"/>
</dbReference>
<dbReference type="Pfam" id="PF00240">
    <property type="entry name" value="ubiquitin"/>
    <property type="match status" value="1"/>
</dbReference>
<dbReference type="GO" id="GO:0043130">
    <property type="term" value="F:ubiquitin binding"/>
    <property type="evidence" value="ECO:0007669"/>
    <property type="project" value="TreeGrafter"/>
</dbReference>
<dbReference type="SMART" id="SM00213">
    <property type="entry name" value="UBQ"/>
    <property type="match status" value="1"/>
</dbReference>
<keyword evidence="3" id="KW-1185">Reference proteome</keyword>
<evidence type="ECO:0000259" key="1">
    <source>
        <dbReference type="PROSITE" id="PS50053"/>
    </source>
</evidence>
<dbReference type="InterPro" id="IPR029071">
    <property type="entry name" value="Ubiquitin-like_domsf"/>
</dbReference>
<sequence length="316" mass="35030">MRVLIKTAKNIKLEIHVNPEDKVSDAKKIIETTQHTTYTAQEQKLFFKGQELKDETTLQANNIVENSQIVVMNSEECHGISIVELFYMVYVSHHVVEPEKQLGTISMKVDGIKCKLYDEQKIDMSKPSVEYMDHIPLVDIGPVCYDLELVFDHLFCGAYNGSIKARLGETDDLVKRSIQSVNCNGEISALFGCFANATIATLEVHLLNISASATTNVHGVIASMNSCFDASSATSIHFLKEPPKSIKVCGRAIPLSKSRVGVPLGCMMYVDIALFCDDKLYQGTACFDALIDGVDSQEVAHLFLVKVAWNCNEIRT</sequence>
<dbReference type="EMBL" id="JAUIZM010000011">
    <property type="protein sequence ID" value="KAK1358533.1"/>
    <property type="molecule type" value="Genomic_DNA"/>
</dbReference>
<dbReference type="InterPro" id="IPR000626">
    <property type="entry name" value="Ubiquitin-like_dom"/>
</dbReference>
<dbReference type="Proteomes" id="UP001237642">
    <property type="component" value="Unassembled WGS sequence"/>
</dbReference>
<accession>A0AAD8M415</accession>
<dbReference type="AlphaFoldDB" id="A0AAD8M415"/>
<dbReference type="CDD" id="cd01805">
    <property type="entry name" value="Ubl_Rad23"/>
    <property type="match status" value="1"/>
</dbReference>
<dbReference type="PANTHER" id="PTHR10621:SF35">
    <property type="entry name" value="UBIQUITIN RECEPTOR RAD23C"/>
    <property type="match status" value="1"/>
</dbReference>
<dbReference type="Gene3D" id="3.10.20.90">
    <property type="entry name" value="Phosphatidylinositol 3-kinase Catalytic Subunit, Chain A, domain 1"/>
    <property type="match status" value="1"/>
</dbReference>
<dbReference type="GO" id="GO:0070628">
    <property type="term" value="F:proteasome binding"/>
    <property type="evidence" value="ECO:0007669"/>
    <property type="project" value="TreeGrafter"/>
</dbReference>
<feature type="domain" description="Ubiquitin-like" evidence="1">
    <location>
        <begin position="1"/>
        <end position="72"/>
    </location>
</feature>
<reference evidence="2" key="1">
    <citation type="submission" date="2023-02" db="EMBL/GenBank/DDBJ databases">
        <title>Genome of toxic invasive species Heracleum sosnowskyi carries increased number of genes despite the absence of recent whole-genome duplications.</title>
        <authorList>
            <person name="Schelkunov M."/>
            <person name="Shtratnikova V."/>
            <person name="Makarenko M."/>
            <person name="Klepikova A."/>
            <person name="Omelchenko D."/>
            <person name="Novikova G."/>
            <person name="Obukhova E."/>
            <person name="Bogdanov V."/>
            <person name="Penin A."/>
            <person name="Logacheva M."/>
        </authorList>
    </citation>
    <scope>NUCLEOTIDE SEQUENCE</scope>
    <source>
        <strain evidence="2">Hsosn_3</strain>
        <tissue evidence="2">Leaf</tissue>
    </source>
</reference>
<dbReference type="PANTHER" id="PTHR10621">
    <property type="entry name" value="UV EXCISION REPAIR PROTEIN RAD23"/>
    <property type="match status" value="1"/>
</dbReference>
<name>A0AAD8M415_9APIA</name>
<dbReference type="SUPFAM" id="SSF54236">
    <property type="entry name" value="Ubiquitin-like"/>
    <property type="match status" value="1"/>
</dbReference>
<dbReference type="PROSITE" id="PS50053">
    <property type="entry name" value="UBIQUITIN_2"/>
    <property type="match status" value="1"/>
</dbReference>
<proteinExistence type="predicted"/>
<organism evidence="2 3">
    <name type="scientific">Heracleum sosnowskyi</name>
    <dbReference type="NCBI Taxonomy" id="360622"/>
    <lineage>
        <taxon>Eukaryota</taxon>
        <taxon>Viridiplantae</taxon>
        <taxon>Streptophyta</taxon>
        <taxon>Embryophyta</taxon>
        <taxon>Tracheophyta</taxon>
        <taxon>Spermatophyta</taxon>
        <taxon>Magnoliopsida</taxon>
        <taxon>eudicotyledons</taxon>
        <taxon>Gunneridae</taxon>
        <taxon>Pentapetalae</taxon>
        <taxon>asterids</taxon>
        <taxon>campanulids</taxon>
        <taxon>Apiales</taxon>
        <taxon>Apiaceae</taxon>
        <taxon>Apioideae</taxon>
        <taxon>apioid superclade</taxon>
        <taxon>Tordylieae</taxon>
        <taxon>Tordyliinae</taxon>
        <taxon>Heracleum</taxon>
    </lineage>
</organism>
<reference evidence="2" key="2">
    <citation type="submission" date="2023-05" db="EMBL/GenBank/DDBJ databases">
        <authorList>
            <person name="Schelkunov M.I."/>
        </authorList>
    </citation>
    <scope>NUCLEOTIDE SEQUENCE</scope>
    <source>
        <strain evidence="2">Hsosn_3</strain>
        <tissue evidence="2">Leaf</tissue>
    </source>
</reference>
<protein>
    <recommendedName>
        <fullName evidence="1">Ubiquitin-like domain-containing protein</fullName>
    </recommendedName>
</protein>
<comment type="caution">
    <text evidence="2">The sequence shown here is derived from an EMBL/GenBank/DDBJ whole genome shotgun (WGS) entry which is preliminary data.</text>
</comment>
<evidence type="ECO:0000313" key="2">
    <source>
        <dbReference type="EMBL" id="KAK1358533.1"/>
    </source>
</evidence>
<dbReference type="GO" id="GO:0005654">
    <property type="term" value="C:nucleoplasm"/>
    <property type="evidence" value="ECO:0007669"/>
    <property type="project" value="TreeGrafter"/>
</dbReference>